<name>A0A6B0U5B2_IXORI</name>
<dbReference type="AlphaFoldDB" id="A0A6B0U5B2"/>
<accession>A0A6B0U5B2</accession>
<proteinExistence type="predicted"/>
<sequence length="78" mass="9126">MRTSFLYTINTIILFIARTLKTRCKEEFIIAFWAWHDGHHTDEHTAPEDRNKKSKVRKKCLSGYEEVKNVNSLSSLAV</sequence>
<dbReference type="EMBL" id="GIFC01001881">
    <property type="protein sequence ID" value="MXU83964.1"/>
    <property type="molecule type" value="Transcribed_RNA"/>
</dbReference>
<organism evidence="1">
    <name type="scientific">Ixodes ricinus</name>
    <name type="common">Common tick</name>
    <name type="synonym">Acarus ricinus</name>
    <dbReference type="NCBI Taxonomy" id="34613"/>
    <lineage>
        <taxon>Eukaryota</taxon>
        <taxon>Metazoa</taxon>
        <taxon>Ecdysozoa</taxon>
        <taxon>Arthropoda</taxon>
        <taxon>Chelicerata</taxon>
        <taxon>Arachnida</taxon>
        <taxon>Acari</taxon>
        <taxon>Parasitiformes</taxon>
        <taxon>Ixodida</taxon>
        <taxon>Ixodoidea</taxon>
        <taxon>Ixodidae</taxon>
        <taxon>Ixodinae</taxon>
        <taxon>Ixodes</taxon>
    </lineage>
</organism>
<protein>
    <submittedName>
        <fullName evidence="1">Putative secreted protein</fullName>
    </submittedName>
</protein>
<reference evidence="1" key="1">
    <citation type="submission" date="2019-12" db="EMBL/GenBank/DDBJ databases">
        <title>An insight into the sialome of adult female Ixodes ricinus ticks feeding for 6 days.</title>
        <authorList>
            <person name="Perner J."/>
            <person name="Ribeiro J.M.C."/>
        </authorList>
    </citation>
    <scope>NUCLEOTIDE SEQUENCE</scope>
    <source>
        <strain evidence="1">Semi-engorged</strain>
        <tissue evidence="1">Salivary glands</tissue>
    </source>
</reference>
<evidence type="ECO:0000313" key="1">
    <source>
        <dbReference type="EMBL" id="MXU83964.1"/>
    </source>
</evidence>